<dbReference type="AlphaFoldDB" id="A0AAV7YV83"/>
<comment type="caution">
    <text evidence="5">The sequence shown here is derived from an EMBL/GenBank/DDBJ whole genome shotgun (WGS) entry which is preliminary data.</text>
</comment>
<feature type="compositionally biased region" description="Basic and acidic residues" evidence="2">
    <location>
        <begin position="429"/>
        <end position="441"/>
    </location>
</feature>
<evidence type="ECO:0000256" key="2">
    <source>
        <dbReference type="SAM" id="MobiDB-lite"/>
    </source>
</evidence>
<keyword evidence="3" id="KW-0472">Membrane</keyword>
<organism evidence="5 6">
    <name type="scientific">Anaeramoeba flamelloides</name>
    <dbReference type="NCBI Taxonomy" id="1746091"/>
    <lineage>
        <taxon>Eukaryota</taxon>
        <taxon>Metamonada</taxon>
        <taxon>Anaeramoebidae</taxon>
        <taxon>Anaeramoeba</taxon>
    </lineage>
</organism>
<evidence type="ECO:0000259" key="4">
    <source>
        <dbReference type="SMART" id="SM00338"/>
    </source>
</evidence>
<keyword evidence="1" id="KW-0175">Coiled coil</keyword>
<dbReference type="SUPFAM" id="SSF57959">
    <property type="entry name" value="Leucine zipper domain"/>
    <property type="match status" value="1"/>
</dbReference>
<dbReference type="SMART" id="SM00338">
    <property type="entry name" value="BRLZ"/>
    <property type="match status" value="1"/>
</dbReference>
<protein>
    <submittedName>
        <fullName evidence="5">Basic leucine-zipper 70-related</fullName>
    </submittedName>
</protein>
<gene>
    <name evidence="5" type="ORF">M0812_22734</name>
</gene>
<feature type="transmembrane region" description="Helical" evidence="3">
    <location>
        <begin position="355"/>
        <end position="376"/>
    </location>
</feature>
<proteinExistence type="predicted"/>
<keyword evidence="3" id="KW-1133">Transmembrane helix</keyword>
<name>A0AAV7YV83_9EUKA</name>
<keyword evidence="3" id="KW-0812">Transmembrane</keyword>
<feature type="compositionally biased region" description="Basic and acidic residues" evidence="2">
    <location>
        <begin position="455"/>
        <end position="466"/>
    </location>
</feature>
<reference evidence="5" key="1">
    <citation type="submission" date="2022-08" db="EMBL/GenBank/DDBJ databases">
        <title>Novel sulphate-reducing endosymbionts in the free-living metamonad Anaeramoeba.</title>
        <authorList>
            <person name="Jerlstrom-Hultqvist J."/>
            <person name="Cepicka I."/>
            <person name="Gallot-Lavallee L."/>
            <person name="Salas-Leiva D."/>
            <person name="Curtis B.A."/>
            <person name="Zahonova K."/>
            <person name="Pipaliya S."/>
            <person name="Dacks J."/>
            <person name="Roger A.J."/>
        </authorList>
    </citation>
    <scope>NUCLEOTIDE SEQUENCE</scope>
    <source>
        <strain evidence="5">Busselton2</strain>
    </source>
</reference>
<feature type="domain" description="BZIP" evidence="4">
    <location>
        <begin position="217"/>
        <end position="281"/>
    </location>
</feature>
<evidence type="ECO:0000256" key="3">
    <source>
        <dbReference type="SAM" id="Phobius"/>
    </source>
</evidence>
<dbReference type="EMBL" id="JANTQA010000047">
    <property type="protein sequence ID" value="KAJ3433767.1"/>
    <property type="molecule type" value="Genomic_DNA"/>
</dbReference>
<dbReference type="Proteomes" id="UP001146793">
    <property type="component" value="Unassembled WGS sequence"/>
</dbReference>
<dbReference type="Gene3D" id="1.20.5.170">
    <property type="match status" value="1"/>
</dbReference>
<feature type="coiled-coil region" evidence="1">
    <location>
        <begin position="237"/>
        <end position="292"/>
    </location>
</feature>
<dbReference type="InterPro" id="IPR004827">
    <property type="entry name" value="bZIP"/>
</dbReference>
<dbReference type="Pfam" id="PF07716">
    <property type="entry name" value="bZIP_2"/>
    <property type="match status" value="1"/>
</dbReference>
<evidence type="ECO:0000313" key="5">
    <source>
        <dbReference type="EMBL" id="KAJ3433767.1"/>
    </source>
</evidence>
<sequence>MNDFVGDQFSFISALTEENIVPFSKLPTNFFVDFGTSSSSKIKKFENFSEIKEENQRTKTGNETFENMFHSQPNEPEILFSPDSIPFSLSPEIIFNDPQLSTDQQFSCNRKRDHSKIEQPKDLIPQKNQLTNLSLIKIKKETDSNLKIQLIPTLDISPKTNINTNTITNTNTNNSNNINTTSISKMNLNNYSNKDKLSVDEIVLVGDFTRSQLKYLTKKQKKKRKILKNRISAAKCYTKIKQKITNLDQKVSNLKETKKFLSNKIDLAKNERKMLLSRQDELKNEIKQLLKSGNEIGERTGLVIESLCDNLYNFGQIPVKENETTETPSLPKTTKDTVKLEKKKKKTRNNNNNKAGFTMMVIIIAISLVFANELLFGSSTNHSNTFISKQTIFKKRSLSALPNNVNTLNKDKFTNNHIIWIKEIDDTDTTKNKNENEKTDSKSQPFSLPPFNENINHKDFDMSKEHLLKKKPS</sequence>
<evidence type="ECO:0000256" key="1">
    <source>
        <dbReference type="SAM" id="Coils"/>
    </source>
</evidence>
<feature type="region of interest" description="Disordered" evidence="2">
    <location>
        <begin position="429"/>
        <end position="473"/>
    </location>
</feature>
<accession>A0AAV7YV83</accession>
<dbReference type="GO" id="GO:0003700">
    <property type="term" value="F:DNA-binding transcription factor activity"/>
    <property type="evidence" value="ECO:0007669"/>
    <property type="project" value="InterPro"/>
</dbReference>
<dbReference type="InterPro" id="IPR046347">
    <property type="entry name" value="bZIP_sf"/>
</dbReference>
<evidence type="ECO:0000313" key="6">
    <source>
        <dbReference type="Proteomes" id="UP001146793"/>
    </source>
</evidence>